<feature type="compositionally biased region" description="Basic residues" evidence="1">
    <location>
        <begin position="21"/>
        <end position="32"/>
    </location>
</feature>
<organism evidence="2 3">
    <name type="scientific">Panagrellus redivivus</name>
    <name type="common">Microworm</name>
    <dbReference type="NCBI Taxonomy" id="6233"/>
    <lineage>
        <taxon>Eukaryota</taxon>
        <taxon>Metazoa</taxon>
        <taxon>Ecdysozoa</taxon>
        <taxon>Nematoda</taxon>
        <taxon>Chromadorea</taxon>
        <taxon>Rhabditida</taxon>
        <taxon>Tylenchina</taxon>
        <taxon>Panagrolaimomorpha</taxon>
        <taxon>Panagrolaimoidea</taxon>
        <taxon>Panagrolaimidae</taxon>
        <taxon>Panagrellus</taxon>
    </lineage>
</organism>
<evidence type="ECO:0000313" key="2">
    <source>
        <dbReference type="Proteomes" id="UP000492821"/>
    </source>
</evidence>
<evidence type="ECO:0000256" key="1">
    <source>
        <dbReference type="SAM" id="MobiDB-lite"/>
    </source>
</evidence>
<keyword evidence="2" id="KW-1185">Reference proteome</keyword>
<dbReference type="Proteomes" id="UP000492821">
    <property type="component" value="Unassembled WGS sequence"/>
</dbReference>
<feature type="region of interest" description="Disordered" evidence="1">
    <location>
        <begin position="18"/>
        <end position="50"/>
    </location>
</feature>
<proteinExistence type="predicted"/>
<sequence length="94" mass="10670">MVLHAIPWRERKSLVNLAGSKGKRQKVRSQKHKGYESGRKTCGRSVRRPPGAFASRNRGSLCAHDTLDRLRSLFDAMRVVIAIASRTEERVRVD</sequence>
<reference evidence="2" key="1">
    <citation type="journal article" date="2013" name="Genetics">
        <title>The draft genome and transcriptome of Panagrellus redivivus are shaped by the harsh demands of a free-living lifestyle.</title>
        <authorList>
            <person name="Srinivasan J."/>
            <person name="Dillman A.R."/>
            <person name="Macchietto M.G."/>
            <person name="Heikkinen L."/>
            <person name="Lakso M."/>
            <person name="Fracchia K.M."/>
            <person name="Antoshechkin I."/>
            <person name="Mortazavi A."/>
            <person name="Wong G."/>
            <person name="Sternberg P.W."/>
        </authorList>
    </citation>
    <scope>NUCLEOTIDE SEQUENCE [LARGE SCALE GENOMIC DNA]</scope>
    <source>
        <strain evidence="2">MT8872</strain>
    </source>
</reference>
<dbReference type="WBParaSite" id="Pan_g1605.t1">
    <property type="protein sequence ID" value="Pan_g1605.t1"/>
    <property type="gene ID" value="Pan_g1605"/>
</dbReference>
<reference evidence="3" key="2">
    <citation type="submission" date="2020-10" db="UniProtKB">
        <authorList>
            <consortium name="WormBaseParasite"/>
        </authorList>
    </citation>
    <scope>IDENTIFICATION</scope>
</reference>
<evidence type="ECO:0000313" key="3">
    <source>
        <dbReference type="WBParaSite" id="Pan_g1605.t1"/>
    </source>
</evidence>
<protein>
    <submittedName>
        <fullName evidence="3">50S ribosomal protein L15</fullName>
    </submittedName>
</protein>
<accession>A0A7E4V342</accession>
<name>A0A7E4V342_PANRE</name>
<dbReference type="AlphaFoldDB" id="A0A7E4V342"/>